<comment type="caution">
    <text evidence="1">The sequence shown here is derived from an EMBL/GenBank/DDBJ whole genome shotgun (WGS) entry which is preliminary data.</text>
</comment>
<accession>A0A928UW19</accession>
<evidence type="ECO:0000313" key="2">
    <source>
        <dbReference type="Proteomes" id="UP000616201"/>
    </source>
</evidence>
<evidence type="ECO:0000313" key="1">
    <source>
        <dbReference type="EMBL" id="MBE8712566.1"/>
    </source>
</evidence>
<dbReference type="Proteomes" id="UP000616201">
    <property type="component" value="Unassembled WGS sequence"/>
</dbReference>
<reference evidence="1" key="1">
    <citation type="submission" date="2018-02" db="EMBL/GenBank/DDBJ databases">
        <authorList>
            <person name="Vasarhelyi B.M."/>
            <person name="Deshmukh S."/>
            <person name="Balint B."/>
            <person name="Kukolya J."/>
        </authorList>
    </citation>
    <scope>NUCLEOTIDE SEQUENCE</scope>
    <source>
        <strain evidence="1">KB22</strain>
    </source>
</reference>
<dbReference type="EMBL" id="PRDK01000001">
    <property type="protein sequence ID" value="MBE8712566.1"/>
    <property type="molecule type" value="Genomic_DNA"/>
</dbReference>
<gene>
    <name evidence="1" type="ORF">C4F49_02575</name>
</gene>
<dbReference type="AlphaFoldDB" id="A0A928UW19"/>
<organism evidence="1 2">
    <name type="scientific">Sphingobacterium hungaricum</name>
    <dbReference type="NCBI Taxonomy" id="2082723"/>
    <lineage>
        <taxon>Bacteria</taxon>
        <taxon>Pseudomonadati</taxon>
        <taxon>Bacteroidota</taxon>
        <taxon>Sphingobacteriia</taxon>
        <taxon>Sphingobacteriales</taxon>
        <taxon>Sphingobacteriaceae</taxon>
        <taxon>Sphingobacterium</taxon>
    </lineage>
</organism>
<name>A0A928UW19_9SPHI</name>
<protein>
    <submittedName>
        <fullName evidence="1">Uncharacterized protein</fullName>
    </submittedName>
</protein>
<dbReference type="RefSeq" id="WP_196934896.1">
    <property type="nucleotide sequence ID" value="NZ_MU158698.1"/>
</dbReference>
<proteinExistence type="predicted"/>
<keyword evidence="2" id="KW-1185">Reference proteome</keyword>
<sequence>MDNNSIIKIEPQPSVASYVSKMKKGESLKFELSHTKAVREAAGRKMKHIDPKSVYTTSVDIENGFIEIKKEA</sequence>